<dbReference type="NCBIfam" id="TIGR00879">
    <property type="entry name" value="SP"/>
    <property type="match status" value="1"/>
</dbReference>
<feature type="domain" description="Major facilitator superfamily (MFS) profile" evidence="11">
    <location>
        <begin position="44"/>
        <end position="488"/>
    </location>
</feature>
<keyword evidence="5 10" id="KW-1133">Transmembrane helix</keyword>
<evidence type="ECO:0000256" key="9">
    <source>
        <dbReference type="SAM" id="MobiDB-lite"/>
    </source>
</evidence>
<feature type="transmembrane region" description="Helical" evidence="10">
    <location>
        <begin position="466"/>
        <end position="487"/>
    </location>
</feature>
<reference evidence="12" key="1">
    <citation type="submission" date="2020-04" db="EMBL/GenBank/DDBJ databases">
        <title>Genome Assembly and Annotation of Botryosphaeria dothidea sdau 11-99, a Latent Pathogen of Apple Fruit Ring Rot in China.</title>
        <authorList>
            <person name="Yu C."/>
            <person name="Diao Y."/>
            <person name="Lu Q."/>
            <person name="Zhao J."/>
            <person name="Cui S."/>
            <person name="Peng C."/>
            <person name="He B."/>
            <person name="Liu H."/>
        </authorList>
    </citation>
    <scope>NUCLEOTIDE SEQUENCE [LARGE SCALE GENOMIC DNA]</scope>
    <source>
        <strain evidence="12">Sdau11-99</strain>
    </source>
</reference>
<evidence type="ECO:0000256" key="7">
    <source>
        <dbReference type="ARBA" id="ARBA00049119"/>
    </source>
</evidence>
<evidence type="ECO:0000256" key="5">
    <source>
        <dbReference type="ARBA" id="ARBA00022989"/>
    </source>
</evidence>
<dbReference type="SUPFAM" id="SSF103473">
    <property type="entry name" value="MFS general substrate transporter"/>
    <property type="match status" value="1"/>
</dbReference>
<dbReference type="Gene3D" id="1.20.1250.20">
    <property type="entry name" value="MFS general substrate transporter like domains"/>
    <property type="match status" value="1"/>
</dbReference>
<keyword evidence="13" id="KW-1185">Reference proteome</keyword>
<feature type="transmembrane region" description="Helical" evidence="10">
    <location>
        <begin position="141"/>
        <end position="160"/>
    </location>
</feature>
<evidence type="ECO:0000313" key="12">
    <source>
        <dbReference type="EMBL" id="KAF4313660.1"/>
    </source>
</evidence>
<dbReference type="GO" id="GO:0005366">
    <property type="term" value="F:myo-inositol:proton symporter activity"/>
    <property type="evidence" value="ECO:0007669"/>
    <property type="project" value="TreeGrafter"/>
</dbReference>
<dbReference type="InterPro" id="IPR005829">
    <property type="entry name" value="Sugar_transporter_CS"/>
</dbReference>
<keyword evidence="4 10" id="KW-0812">Transmembrane</keyword>
<dbReference type="InterPro" id="IPR005828">
    <property type="entry name" value="MFS_sugar_transport-like"/>
</dbReference>
<keyword evidence="6 10" id="KW-0472">Membrane</keyword>
<dbReference type="FunFam" id="1.20.1250.20:FF:000073">
    <property type="entry name" value="MFS myo-inositol transporter, putative"/>
    <property type="match status" value="1"/>
</dbReference>
<evidence type="ECO:0000256" key="6">
    <source>
        <dbReference type="ARBA" id="ARBA00023136"/>
    </source>
</evidence>
<evidence type="ECO:0000256" key="1">
    <source>
        <dbReference type="ARBA" id="ARBA00004141"/>
    </source>
</evidence>
<dbReference type="PANTHER" id="PTHR48020:SF22">
    <property type="entry name" value="MAJOR FACILITATOR SUPERFAMILY (MFS) PROFILE DOMAIN-CONTAINING PROTEIN-RELATED"/>
    <property type="match status" value="1"/>
</dbReference>
<name>A0A8H4N921_9PEZI</name>
<organism evidence="12 13">
    <name type="scientific">Botryosphaeria dothidea</name>
    <dbReference type="NCBI Taxonomy" id="55169"/>
    <lineage>
        <taxon>Eukaryota</taxon>
        <taxon>Fungi</taxon>
        <taxon>Dikarya</taxon>
        <taxon>Ascomycota</taxon>
        <taxon>Pezizomycotina</taxon>
        <taxon>Dothideomycetes</taxon>
        <taxon>Dothideomycetes incertae sedis</taxon>
        <taxon>Botryosphaeriales</taxon>
        <taxon>Botryosphaeriaceae</taxon>
        <taxon>Botryosphaeria</taxon>
    </lineage>
</organism>
<comment type="subcellular location">
    <subcellularLocation>
        <location evidence="1">Membrane</location>
        <topology evidence="1">Multi-pass membrane protein</topology>
    </subcellularLocation>
</comment>
<evidence type="ECO:0000256" key="4">
    <source>
        <dbReference type="ARBA" id="ARBA00022692"/>
    </source>
</evidence>
<feature type="transmembrane region" description="Helical" evidence="10">
    <location>
        <begin position="290"/>
        <end position="316"/>
    </location>
</feature>
<evidence type="ECO:0000256" key="2">
    <source>
        <dbReference type="ARBA" id="ARBA00010992"/>
    </source>
</evidence>
<comment type="caution">
    <text evidence="12">The sequence shown here is derived from an EMBL/GenBank/DDBJ whole genome shotgun (WGS) entry which is preliminary data.</text>
</comment>
<dbReference type="OrthoDB" id="6339427at2759"/>
<feature type="transmembrane region" description="Helical" evidence="10">
    <location>
        <begin position="357"/>
        <end position="381"/>
    </location>
</feature>
<feature type="region of interest" description="Disordered" evidence="9">
    <location>
        <begin position="1"/>
        <end position="24"/>
    </location>
</feature>
<evidence type="ECO:0000313" key="13">
    <source>
        <dbReference type="Proteomes" id="UP000572817"/>
    </source>
</evidence>
<dbReference type="PRINTS" id="PR00171">
    <property type="entry name" value="SUGRTRNSPORT"/>
</dbReference>
<dbReference type="EMBL" id="WWBZ02000001">
    <property type="protein sequence ID" value="KAF4313660.1"/>
    <property type="molecule type" value="Genomic_DNA"/>
</dbReference>
<comment type="similarity">
    <text evidence="2 8">Belongs to the major facilitator superfamily. Sugar transporter (TC 2.A.1.1) family.</text>
</comment>
<dbReference type="InterPro" id="IPR020846">
    <property type="entry name" value="MFS_dom"/>
</dbReference>
<dbReference type="InterPro" id="IPR050814">
    <property type="entry name" value="Myo-inositol_Transporter"/>
</dbReference>
<dbReference type="PROSITE" id="PS50850">
    <property type="entry name" value="MFS"/>
    <property type="match status" value="1"/>
</dbReference>
<accession>A0A8H4N921</accession>
<dbReference type="PROSITE" id="PS00217">
    <property type="entry name" value="SUGAR_TRANSPORT_2"/>
    <property type="match status" value="1"/>
</dbReference>
<sequence length="528" mass="57432">MASTDIKGPELIEDVSNVDPPSKQDDLNLDTIEDGTPGAFVWLVASAAAIGGLLFGYDTGVISGVLVVIDSDLDNKILSSSQKELITALCAAGGLCGSVIAGMTADKYGRRPAIWFAAALFTIGAIVQATSYSLIQMSVGRFLIGLGVGSASTTVPLYIAEISPARFRGRMISVDMIFLGTGSVLAYAFDAAFAHVAHGWRYMVGLGALPSMILGILLFFCPESPRQLLFHNRPEEATRVLRKIYPNSTEEQLENKVRSIELGVTQAKALNEEISFMAALRMLFTIPANLRALIAACGLMAFQQFCGFNTLMYYSSTLFDIVGFHNPVAVGTTVACVNLIFTVLSIFIIDRVGRRRILLWSMIPMPISLVGAAIAFHWIPIDRSTLQVTADEIGAPAIIVLVCIILFVASYAAGLGCVPWQANEFLPMEVRAAGTMLINCCNWGLNIVVSATFLSMMKGITPSGTFGFYAVLCFLGWVFVIFCFPEAANMTLEEVRRVFKHGFGVKYAEEWRKQRKIEMREAKLDAKV</sequence>
<dbReference type="GO" id="GO:0016020">
    <property type="term" value="C:membrane"/>
    <property type="evidence" value="ECO:0007669"/>
    <property type="project" value="UniProtKB-SubCell"/>
</dbReference>
<dbReference type="Proteomes" id="UP000572817">
    <property type="component" value="Unassembled WGS sequence"/>
</dbReference>
<feature type="transmembrane region" description="Helical" evidence="10">
    <location>
        <begin position="432"/>
        <end position="454"/>
    </location>
</feature>
<dbReference type="PROSITE" id="PS00216">
    <property type="entry name" value="SUGAR_TRANSPORT_1"/>
    <property type="match status" value="2"/>
</dbReference>
<dbReference type="GO" id="GO:1904679">
    <property type="term" value="P:myo-inositol import across plasma membrane"/>
    <property type="evidence" value="ECO:0007669"/>
    <property type="project" value="TreeGrafter"/>
</dbReference>
<feature type="transmembrane region" description="Helical" evidence="10">
    <location>
        <begin position="172"/>
        <end position="194"/>
    </location>
</feature>
<gene>
    <name evidence="12" type="ORF">GTA08_BOTSDO00970</name>
</gene>
<dbReference type="AlphaFoldDB" id="A0A8H4N921"/>
<protein>
    <submittedName>
        <fullName evidence="12">Sugar/inositol transporter</fullName>
    </submittedName>
</protein>
<feature type="transmembrane region" description="Helical" evidence="10">
    <location>
        <begin position="328"/>
        <end position="350"/>
    </location>
</feature>
<dbReference type="InterPro" id="IPR003663">
    <property type="entry name" value="Sugar/inositol_transpt"/>
</dbReference>
<evidence type="ECO:0000256" key="3">
    <source>
        <dbReference type="ARBA" id="ARBA00022448"/>
    </source>
</evidence>
<keyword evidence="3 8" id="KW-0813">Transport</keyword>
<evidence type="ECO:0000256" key="10">
    <source>
        <dbReference type="SAM" id="Phobius"/>
    </source>
</evidence>
<feature type="transmembrane region" description="Helical" evidence="10">
    <location>
        <begin position="114"/>
        <end position="135"/>
    </location>
</feature>
<dbReference type="PANTHER" id="PTHR48020">
    <property type="entry name" value="PROTON MYO-INOSITOL COTRANSPORTER"/>
    <property type="match status" value="1"/>
</dbReference>
<dbReference type="Pfam" id="PF00083">
    <property type="entry name" value="Sugar_tr"/>
    <property type="match status" value="1"/>
</dbReference>
<proteinExistence type="inferred from homology"/>
<comment type="catalytic activity">
    <reaction evidence="7">
        <text>myo-inositol(out) + H(+)(out) = myo-inositol(in) + H(+)(in)</text>
        <dbReference type="Rhea" id="RHEA:60364"/>
        <dbReference type="ChEBI" id="CHEBI:15378"/>
        <dbReference type="ChEBI" id="CHEBI:17268"/>
    </reaction>
</comment>
<evidence type="ECO:0000259" key="11">
    <source>
        <dbReference type="PROSITE" id="PS50850"/>
    </source>
</evidence>
<feature type="transmembrane region" description="Helical" evidence="10">
    <location>
        <begin position="200"/>
        <end position="221"/>
    </location>
</feature>
<evidence type="ECO:0000256" key="8">
    <source>
        <dbReference type="RuleBase" id="RU003346"/>
    </source>
</evidence>
<feature type="transmembrane region" description="Helical" evidence="10">
    <location>
        <begin position="393"/>
        <end position="420"/>
    </location>
</feature>
<dbReference type="InterPro" id="IPR036259">
    <property type="entry name" value="MFS_trans_sf"/>
</dbReference>